<gene>
    <name evidence="2" type="ORF">ADEAN_000188800</name>
</gene>
<dbReference type="VEuPathDB" id="TriTrypDB:ADEAN_000188800"/>
<proteinExistence type="predicted"/>
<dbReference type="AlphaFoldDB" id="S9VEU1"/>
<sequence length="133" mass="15439">MIFIQWYSIALILADVYELYTLHTAPEVSLSEATVWFDLFSDSTVSVLLYTAVLLLFMVSRGFVVLQPVNRWMIMLNLYSEAIRVLLFAYLFKVNRAASSWNTFLLTFMVCNVVLYARNYYTTKLYLEGNLGD</sequence>
<evidence type="ECO:0000313" key="2">
    <source>
        <dbReference type="EMBL" id="CAD2214442.1"/>
    </source>
</evidence>
<name>S9VEU1_9TRYP</name>
<feature type="transmembrane region" description="Helical" evidence="1">
    <location>
        <begin position="73"/>
        <end position="92"/>
    </location>
</feature>
<keyword evidence="1" id="KW-0472">Membrane</keyword>
<dbReference type="Proteomes" id="UP000515908">
    <property type="component" value="Chromosome 03"/>
</dbReference>
<feature type="transmembrane region" description="Helical" evidence="1">
    <location>
        <begin position="98"/>
        <end position="117"/>
    </location>
</feature>
<reference evidence="2 3" key="1">
    <citation type="submission" date="2020-08" db="EMBL/GenBank/DDBJ databases">
        <authorList>
            <person name="Newling K."/>
            <person name="Davey J."/>
            <person name="Forrester S."/>
        </authorList>
    </citation>
    <scope>NUCLEOTIDE SEQUENCE [LARGE SCALE GENOMIC DNA]</scope>
    <source>
        <strain evidence="3">Crithidia deanei Carvalho (ATCC PRA-265)</strain>
    </source>
</reference>
<organism evidence="2 3">
    <name type="scientific">Angomonas deanei</name>
    <dbReference type="NCBI Taxonomy" id="59799"/>
    <lineage>
        <taxon>Eukaryota</taxon>
        <taxon>Discoba</taxon>
        <taxon>Euglenozoa</taxon>
        <taxon>Kinetoplastea</taxon>
        <taxon>Metakinetoplastina</taxon>
        <taxon>Trypanosomatida</taxon>
        <taxon>Trypanosomatidae</taxon>
        <taxon>Strigomonadinae</taxon>
        <taxon>Angomonas</taxon>
    </lineage>
</organism>
<evidence type="ECO:0000256" key="1">
    <source>
        <dbReference type="SAM" id="Phobius"/>
    </source>
</evidence>
<accession>S9VEU1</accession>
<dbReference type="OrthoDB" id="271051at2759"/>
<protein>
    <submittedName>
        <fullName evidence="2">Uncharacterized protein</fullName>
    </submittedName>
</protein>
<keyword evidence="1" id="KW-0812">Transmembrane</keyword>
<feature type="transmembrane region" description="Helical" evidence="1">
    <location>
        <begin position="47"/>
        <end position="66"/>
    </location>
</feature>
<evidence type="ECO:0000313" key="3">
    <source>
        <dbReference type="Proteomes" id="UP000515908"/>
    </source>
</evidence>
<dbReference type="EMBL" id="LR877147">
    <property type="protein sequence ID" value="CAD2214442.1"/>
    <property type="molecule type" value="Genomic_DNA"/>
</dbReference>
<keyword evidence="1" id="KW-1133">Transmembrane helix</keyword>
<keyword evidence="3" id="KW-1185">Reference proteome</keyword>